<dbReference type="eggNOG" id="ENOG502QTMJ">
    <property type="taxonomic scope" value="Eukaryota"/>
</dbReference>
<sequence>MGPKDMIQELQAEHGIDVPLAAPVLHLTDTLAVPRAMVLAPLADKLAETLLARVNAAPIENLRGLLAESFRYTAHPVLGAVPVAIMARLPSLPQSFIKLLAASPPLLAASPLHVRQQTWAAYPSLFRDHLSALLAPYLAPFEAMTAAAPQPAPANKVCGIRLRLPAGTSLSPWTSPRAETVARLGPLADTSRRHEVGPAAAGTAIPSCAVLGELAWTLGSILPLYNVVLEEARSRFVGAASLGVLAAYASLRADVLVALTASGNPTIVRADPLSPFVDLFHGRFAHAASFDELVGDAPLLASLLELYARIPEASPLLGDLGMVLAQPAVYEWLVHAALRKVHAVMEAQALPRDSTELTALTQLAMLAVQARVMMLRRQFTFDASLDLASPDDHLRGFFPALISLLLDFSMESVPPSLDDIDPMLLGFAARSPFALHLLIALLGEGLASGTLSGSSAIFLAGVIGYGIDAAVAIRARAQAALAKVRADPATRHAPADDGENEFDDMDEDELSLALCEQVDPDSLAPCILRLAARVGEVAARSALRGYAVRILKALADANVTELSDHAKAVYSGILDALSLAAPADATTVGGLLAALQPRLA</sequence>
<dbReference type="RefSeq" id="XP_013755155.1">
    <property type="nucleotide sequence ID" value="XM_013899701.1"/>
</dbReference>
<dbReference type="GO" id="GO:0005634">
    <property type="term" value="C:nucleus"/>
    <property type="evidence" value="ECO:0007669"/>
    <property type="project" value="InterPro"/>
</dbReference>
<gene>
    <name evidence="1" type="ORF">AMSG_08459</name>
</gene>
<organism evidence="1 2">
    <name type="scientific">Thecamonas trahens ATCC 50062</name>
    <dbReference type="NCBI Taxonomy" id="461836"/>
    <lineage>
        <taxon>Eukaryota</taxon>
        <taxon>Apusozoa</taxon>
        <taxon>Apusomonadida</taxon>
        <taxon>Apusomonadidae</taxon>
        <taxon>Thecamonas</taxon>
    </lineage>
</organism>
<dbReference type="AlphaFoldDB" id="A0A0L0DKN7"/>
<dbReference type="Pfam" id="PF06209">
    <property type="entry name" value="COBRA1"/>
    <property type="match status" value="1"/>
</dbReference>
<dbReference type="Proteomes" id="UP000054408">
    <property type="component" value="Unassembled WGS sequence"/>
</dbReference>
<evidence type="ECO:0000313" key="2">
    <source>
        <dbReference type="Proteomes" id="UP000054408"/>
    </source>
</evidence>
<dbReference type="STRING" id="461836.A0A0L0DKN7"/>
<keyword evidence="2" id="KW-1185">Reference proteome</keyword>
<dbReference type="GO" id="GO:0045892">
    <property type="term" value="P:negative regulation of DNA-templated transcription"/>
    <property type="evidence" value="ECO:0007669"/>
    <property type="project" value="InterPro"/>
</dbReference>
<dbReference type="GeneID" id="25567150"/>
<dbReference type="InterPro" id="IPR010405">
    <property type="entry name" value="COBRA1"/>
</dbReference>
<protein>
    <submittedName>
        <fullName evidence="1">Uncharacterized protein</fullName>
    </submittedName>
</protein>
<dbReference type="PANTHER" id="PTHR13503:SF3">
    <property type="entry name" value="NEGATIVE ELONGATION FACTOR B"/>
    <property type="match status" value="1"/>
</dbReference>
<dbReference type="PANTHER" id="PTHR13503">
    <property type="entry name" value="NEGATIVE ELONGATION FACTOR COMPLEX MEMBER B"/>
    <property type="match status" value="1"/>
</dbReference>
<dbReference type="OrthoDB" id="5548359at2759"/>
<name>A0A0L0DKN7_THETB</name>
<evidence type="ECO:0000313" key="1">
    <source>
        <dbReference type="EMBL" id="KNC52596.1"/>
    </source>
</evidence>
<accession>A0A0L0DKN7</accession>
<proteinExistence type="predicted"/>
<reference evidence="1 2" key="1">
    <citation type="submission" date="2010-05" db="EMBL/GenBank/DDBJ databases">
        <title>The Genome Sequence of Thecamonas trahens ATCC 50062.</title>
        <authorList>
            <consortium name="The Broad Institute Genome Sequencing Platform"/>
            <person name="Russ C."/>
            <person name="Cuomo C."/>
            <person name="Shea T."/>
            <person name="Young S.K."/>
            <person name="Zeng Q."/>
            <person name="Koehrsen M."/>
            <person name="Haas B."/>
            <person name="Borodovsky M."/>
            <person name="Guigo R."/>
            <person name="Alvarado L."/>
            <person name="Berlin A."/>
            <person name="Bochicchio J."/>
            <person name="Borenstein D."/>
            <person name="Chapman S."/>
            <person name="Chen Z."/>
            <person name="Freedman E."/>
            <person name="Gellesch M."/>
            <person name="Goldberg J."/>
            <person name="Griggs A."/>
            <person name="Gujja S."/>
            <person name="Heilman E."/>
            <person name="Heiman D."/>
            <person name="Hepburn T."/>
            <person name="Howarth C."/>
            <person name="Jen D."/>
            <person name="Larson L."/>
            <person name="Mehta T."/>
            <person name="Park D."/>
            <person name="Pearson M."/>
            <person name="Roberts A."/>
            <person name="Saif S."/>
            <person name="Shenoy N."/>
            <person name="Sisk P."/>
            <person name="Stolte C."/>
            <person name="Sykes S."/>
            <person name="Thomson T."/>
            <person name="Walk T."/>
            <person name="White J."/>
            <person name="Yandava C."/>
            <person name="Burger G."/>
            <person name="Gray M.W."/>
            <person name="Holland P.W.H."/>
            <person name="King N."/>
            <person name="Lang F.B.F."/>
            <person name="Roger A.J."/>
            <person name="Ruiz-Trillo I."/>
            <person name="Lander E."/>
            <person name="Nusbaum C."/>
        </authorList>
    </citation>
    <scope>NUCLEOTIDE SEQUENCE [LARGE SCALE GENOMIC DNA]</scope>
    <source>
        <strain evidence="1 2">ATCC 50062</strain>
    </source>
</reference>
<dbReference type="EMBL" id="GL349474">
    <property type="protein sequence ID" value="KNC52596.1"/>
    <property type="molecule type" value="Genomic_DNA"/>
</dbReference>